<evidence type="ECO:0000313" key="2">
    <source>
        <dbReference type="Proteomes" id="UP001278766"/>
    </source>
</evidence>
<keyword evidence="2" id="KW-1185">Reference proteome</keyword>
<dbReference type="Proteomes" id="UP001278766">
    <property type="component" value="Unassembled WGS sequence"/>
</dbReference>
<dbReference type="GeneID" id="87845366"/>
<dbReference type="RefSeq" id="XP_062654237.1">
    <property type="nucleotide sequence ID" value="XM_062808418.1"/>
</dbReference>
<reference evidence="1" key="2">
    <citation type="submission" date="2023-06" db="EMBL/GenBank/DDBJ databases">
        <authorList>
            <consortium name="Lawrence Berkeley National Laboratory"/>
            <person name="Haridas S."/>
            <person name="Hensen N."/>
            <person name="Bonometti L."/>
            <person name="Westerberg I."/>
            <person name="Brannstrom I.O."/>
            <person name="Guillou S."/>
            <person name="Cros-Aarteil S."/>
            <person name="Calhoun S."/>
            <person name="Kuo A."/>
            <person name="Mondo S."/>
            <person name="Pangilinan J."/>
            <person name="Riley R."/>
            <person name="Labutti K."/>
            <person name="Andreopoulos B."/>
            <person name="Lipzen A."/>
            <person name="Chen C."/>
            <person name="Yanf M."/>
            <person name="Daum C."/>
            <person name="Ng V."/>
            <person name="Clum A."/>
            <person name="Steindorff A."/>
            <person name="Ohm R."/>
            <person name="Martin F."/>
            <person name="Silar P."/>
            <person name="Natvig D."/>
            <person name="Lalanne C."/>
            <person name="Gautier V."/>
            <person name="Ament-Velasquez S.L."/>
            <person name="Kruys A."/>
            <person name="Hutchinson M.I."/>
            <person name="Powell A.J."/>
            <person name="Barry K."/>
            <person name="Miller A.N."/>
            <person name="Grigoriev I.V."/>
            <person name="Debuchy R."/>
            <person name="Gladieux P."/>
            <person name="Thoren M.H."/>
            <person name="Johannesson H."/>
        </authorList>
    </citation>
    <scope>NUCLEOTIDE SEQUENCE</scope>
    <source>
        <strain evidence="1">CBS 168.71</strain>
    </source>
</reference>
<reference evidence="1" key="1">
    <citation type="journal article" date="2023" name="Mol. Phylogenet. Evol.">
        <title>Genome-scale phylogeny and comparative genomics of the fungal order Sordariales.</title>
        <authorList>
            <person name="Hensen N."/>
            <person name="Bonometti L."/>
            <person name="Westerberg I."/>
            <person name="Brannstrom I.O."/>
            <person name="Guillou S."/>
            <person name="Cros-Aarteil S."/>
            <person name="Calhoun S."/>
            <person name="Haridas S."/>
            <person name="Kuo A."/>
            <person name="Mondo S."/>
            <person name="Pangilinan J."/>
            <person name="Riley R."/>
            <person name="LaButti K."/>
            <person name="Andreopoulos B."/>
            <person name="Lipzen A."/>
            <person name="Chen C."/>
            <person name="Yan M."/>
            <person name="Daum C."/>
            <person name="Ng V."/>
            <person name="Clum A."/>
            <person name="Steindorff A."/>
            <person name="Ohm R.A."/>
            <person name="Martin F."/>
            <person name="Silar P."/>
            <person name="Natvig D.O."/>
            <person name="Lalanne C."/>
            <person name="Gautier V."/>
            <person name="Ament-Velasquez S.L."/>
            <person name="Kruys A."/>
            <person name="Hutchinson M.I."/>
            <person name="Powell A.J."/>
            <person name="Barry K."/>
            <person name="Miller A.N."/>
            <person name="Grigoriev I.V."/>
            <person name="Debuchy R."/>
            <person name="Gladieux P."/>
            <person name="Hiltunen Thoren M."/>
            <person name="Johannesson H."/>
        </authorList>
    </citation>
    <scope>NUCLEOTIDE SEQUENCE</scope>
    <source>
        <strain evidence="1">CBS 168.71</strain>
    </source>
</reference>
<protein>
    <submittedName>
        <fullName evidence="1">Uncharacterized protein</fullName>
    </submittedName>
</protein>
<sequence>MGIPRSLACPDSNVVCPTFFFIESIFVSGAMAVPYPRQLLFSWKISSISIARLGLLQVSFGQVGRKSGNANAQPCRLFWSRWRFDQAKERGILGSCIPESGLARLARRYLRWAGGAFDEGDALPMLPCDRAKSSGKRRRHGEQRASIICIFIYEQPPSFPFNCFLLLQPSCAR</sequence>
<organism evidence="1 2">
    <name type="scientific">Chaetomium fimeti</name>
    <dbReference type="NCBI Taxonomy" id="1854472"/>
    <lineage>
        <taxon>Eukaryota</taxon>
        <taxon>Fungi</taxon>
        <taxon>Dikarya</taxon>
        <taxon>Ascomycota</taxon>
        <taxon>Pezizomycotina</taxon>
        <taxon>Sordariomycetes</taxon>
        <taxon>Sordariomycetidae</taxon>
        <taxon>Sordariales</taxon>
        <taxon>Chaetomiaceae</taxon>
        <taxon>Chaetomium</taxon>
    </lineage>
</organism>
<name>A0AAE0H675_9PEZI</name>
<accession>A0AAE0H675</accession>
<evidence type="ECO:0000313" key="1">
    <source>
        <dbReference type="EMBL" id="KAK3290723.1"/>
    </source>
</evidence>
<proteinExistence type="predicted"/>
<gene>
    <name evidence="1" type="ORF">B0H64DRAFT_54788</name>
</gene>
<dbReference type="EMBL" id="JAUEPN010000012">
    <property type="protein sequence ID" value="KAK3290723.1"/>
    <property type="molecule type" value="Genomic_DNA"/>
</dbReference>
<comment type="caution">
    <text evidence="1">The sequence shown here is derived from an EMBL/GenBank/DDBJ whole genome shotgun (WGS) entry which is preliminary data.</text>
</comment>
<dbReference type="AlphaFoldDB" id="A0AAE0H675"/>